<dbReference type="RefSeq" id="WP_087371514.1">
    <property type="nucleotide sequence ID" value="NZ_NFKK01000004.1"/>
</dbReference>
<evidence type="ECO:0000256" key="2">
    <source>
        <dbReference type="ARBA" id="ARBA00022448"/>
    </source>
</evidence>
<evidence type="ECO:0000256" key="8">
    <source>
        <dbReference type="ARBA" id="ARBA00023186"/>
    </source>
</evidence>
<keyword evidence="4 9" id="KW-0812">Transmembrane</keyword>
<feature type="transmembrane region" description="Helical" evidence="10">
    <location>
        <begin position="215"/>
        <end position="235"/>
    </location>
</feature>
<keyword evidence="6 10" id="KW-1133">Transmembrane helix</keyword>
<reference evidence="13" key="1">
    <citation type="submission" date="2017-04" db="EMBL/GenBank/DDBJ databases">
        <title>Function of individual gut microbiota members based on whole genome sequencing of pure cultures obtained from chicken caecum.</title>
        <authorList>
            <person name="Medvecky M."/>
            <person name="Cejkova D."/>
            <person name="Polansky O."/>
            <person name="Karasova D."/>
            <person name="Kubasova T."/>
            <person name="Cizek A."/>
            <person name="Rychlik I."/>
        </authorList>
    </citation>
    <scope>NUCLEOTIDE SEQUENCE [LARGE SCALE GENOMIC DNA]</scope>
    <source>
        <strain evidence="13">An180</strain>
    </source>
</reference>
<keyword evidence="5" id="KW-0653">Protein transport</keyword>
<dbReference type="GO" id="GO:0005886">
    <property type="term" value="C:plasma membrane"/>
    <property type="evidence" value="ECO:0007669"/>
    <property type="project" value="UniProtKB-SubCell"/>
</dbReference>
<keyword evidence="3" id="KW-1003">Cell membrane</keyword>
<feature type="transmembrane region" description="Helical" evidence="10">
    <location>
        <begin position="5"/>
        <end position="21"/>
    </location>
</feature>
<comment type="subcellular location">
    <subcellularLocation>
        <location evidence="1">Cell membrane</location>
        <topology evidence="1">Multi-pass membrane protein</topology>
    </subcellularLocation>
    <subcellularLocation>
        <location evidence="9">Membrane</location>
        <topology evidence="9">Multi-pass membrane protein</topology>
    </subcellularLocation>
</comment>
<gene>
    <name evidence="12" type="ORF">B5F17_05105</name>
</gene>
<proteinExistence type="inferred from homology"/>
<accession>A0A1Y4L9H5</accession>
<dbReference type="PANTHER" id="PTHR12428:SF65">
    <property type="entry name" value="CYTOCHROME C OXIDASE ASSEMBLY PROTEIN COX18, MITOCHONDRIAL"/>
    <property type="match status" value="1"/>
</dbReference>
<evidence type="ECO:0000256" key="4">
    <source>
        <dbReference type="ARBA" id="ARBA00022692"/>
    </source>
</evidence>
<dbReference type="EMBL" id="NFKK01000004">
    <property type="protein sequence ID" value="OUP53386.1"/>
    <property type="molecule type" value="Genomic_DNA"/>
</dbReference>
<organism evidence="12 13">
    <name type="scientific">Butyricicoccus pullicaecorum</name>
    <dbReference type="NCBI Taxonomy" id="501571"/>
    <lineage>
        <taxon>Bacteria</taxon>
        <taxon>Bacillati</taxon>
        <taxon>Bacillota</taxon>
        <taxon>Clostridia</taxon>
        <taxon>Eubacteriales</taxon>
        <taxon>Butyricicoccaceae</taxon>
        <taxon>Butyricicoccus</taxon>
    </lineage>
</organism>
<evidence type="ECO:0000256" key="5">
    <source>
        <dbReference type="ARBA" id="ARBA00022927"/>
    </source>
</evidence>
<evidence type="ECO:0000256" key="10">
    <source>
        <dbReference type="SAM" id="Phobius"/>
    </source>
</evidence>
<feature type="transmembrane region" description="Helical" evidence="10">
    <location>
        <begin position="27"/>
        <end position="47"/>
    </location>
</feature>
<name>A0A1Y4L9H5_9FIRM</name>
<feature type="domain" description="Membrane insertase YidC/Oxa/ALB C-terminal" evidence="11">
    <location>
        <begin position="27"/>
        <end position="291"/>
    </location>
</feature>
<dbReference type="PANTHER" id="PTHR12428">
    <property type="entry name" value="OXA1"/>
    <property type="match status" value="1"/>
</dbReference>
<dbReference type="AlphaFoldDB" id="A0A1Y4L9H5"/>
<evidence type="ECO:0000256" key="9">
    <source>
        <dbReference type="RuleBase" id="RU003945"/>
    </source>
</evidence>
<evidence type="ECO:0000259" key="11">
    <source>
        <dbReference type="Pfam" id="PF02096"/>
    </source>
</evidence>
<keyword evidence="8" id="KW-0143">Chaperone</keyword>
<evidence type="ECO:0000256" key="1">
    <source>
        <dbReference type="ARBA" id="ARBA00004651"/>
    </source>
</evidence>
<comment type="similarity">
    <text evidence="9">Belongs to the OXA1/ALB3/YidC family.</text>
</comment>
<protein>
    <recommendedName>
        <fullName evidence="11">Membrane insertase YidC/Oxa/ALB C-terminal domain-containing protein</fullName>
    </recommendedName>
</protein>
<comment type="caution">
    <text evidence="12">The sequence shown here is derived from an EMBL/GenBank/DDBJ whole genome shotgun (WGS) entry which is preliminary data.</text>
</comment>
<dbReference type="GO" id="GO:0051205">
    <property type="term" value="P:protein insertion into membrane"/>
    <property type="evidence" value="ECO:0007669"/>
    <property type="project" value="TreeGrafter"/>
</dbReference>
<keyword evidence="7 10" id="KW-0472">Membrane</keyword>
<dbReference type="InterPro" id="IPR028055">
    <property type="entry name" value="YidC/Oxa/ALB_C"/>
</dbReference>
<dbReference type="NCBIfam" id="TIGR03592">
    <property type="entry name" value="yidC_oxa1_cterm"/>
    <property type="match status" value="1"/>
</dbReference>
<evidence type="ECO:0000256" key="7">
    <source>
        <dbReference type="ARBA" id="ARBA00023136"/>
    </source>
</evidence>
<dbReference type="Proteomes" id="UP000195897">
    <property type="component" value="Unassembled WGS sequence"/>
</dbReference>
<evidence type="ECO:0000313" key="12">
    <source>
        <dbReference type="EMBL" id="OUP53386.1"/>
    </source>
</evidence>
<dbReference type="CDD" id="cd20070">
    <property type="entry name" value="5TM_YidC_Alb3"/>
    <property type="match status" value="1"/>
</dbReference>
<keyword evidence="2" id="KW-0813">Transport</keyword>
<evidence type="ECO:0000256" key="3">
    <source>
        <dbReference type="ARBA" id="ARBA00022475"/>
    </source>
</evidence>
<evidence type="ECO:0000256" key="6">
    <source>
        <dbReference type="ARBA" id="ARBA00022989"/>
    </source>
</evidence>
<dbReference type="InterPro" id="IPR047196">
    <property type="entry name" value="YidC_ALB_C"/>
</dbReference>
<dbReference type="GO" id="GO:0015031">
    <property type="term" value="P:protein transport"/>
    <property type="evidence" value="ECO:0007669"/>
    <property type="project" value="UniProtKB-KW"/>
</dbReference>
<dbReference type="Pfam" id="PF02096">
    <property type="entry name" value="60KD_IMP"/>
    <property type="match status" value="1"/>
</dbReference>
<feature type="transmembrane region" description="Helical" evidence="10">
    <location>
        <begin position="256"/>
        <end position="280"/>
    </location>
</feature>
<dbReference type="InterPro" id="IPR001708">
    <property type="entry name" value="YidC/ALB3/OXA1/COX18"/>
</dbReference>
<dbReference type="GO" id="GO:0032977">
    <property type="term" value="F:membrane insertase activity"/>
    <property type="evidence" value="ECO:0007669"/>
    <property type="project" value="InterPro"/>
</dbReference>
<evidence type="ECO:0000313" key="13">
    <source>
        <dbReference type="Proteomes" id="UP000195897"/>
    </source>
</evidence>
<sequence length="320" mass="36033">MAKLFGLLIVRPFGMLLMAIYNLVDSYGLAIILFALLCKFILLPLTIHSKKSMRKMSALSQKQQALQKKYGNNRVKLNEEMQKLYEQEGVNPMSGCLPSFLPLPIMMGLYYAIEKPITFMMGITDKDFVTEGIPDSVQLLINYVQNNGLADLSGYNDYYVQIPLMETLNKLADSAGNFPESITSLSTEIAQHLVPLNFDFFGFNLAQTPNIKEPGLIWLLPILSGVTALLSSVVMQKMQQKTNPAAAQMQGSMKTMLYIMPLFSVYLGFILPAALAVYWITNNLFTMIQEIGLTWYMNKYHPVEVEDPKKKKKKLPKGDA</sequence>